<evidence type="ECO:0000256" key="6">
    <source>
        <dbReference type="ARBA" id="ARBA00022723"/>
    </source>
</evidence>
<evidence type="ECO:0000256" key="7">
    <source>
        <dbReference type="ARBA" id="ARBA00022989"/>
    </source>
</evidence>
<evidence type="ECO:0000256" key="1">
    <source>
        <dbReference type="ARBA" id="ARBA00001971"/>
    </source>
</evidence>
<dbReference type="Gene3D" id="1.10.630.10">
    <property type="entry name" value="Cytochrome P450"/>
    <property type="match status" value="1"/>
</dbReference>
<dbReference type="PANTHER" id="PTHR47950">
    <property type="entry name" value="CYTOCHROME P450, FAMILY 76, SUBFAMILY C, POLYPEPTIDE 5-RELATED"/>
    <property type="match status" value="1"/>
</dbReference>
<keyword evidence="15" id="KW-1185">Reference proteome</keyword>
<evidence type="ECO:0000256" key="13">
    <source>
        <dbReference type="RuleBase" id="RU000461"/>
    </source>
</evidence>
<dbReference type="PRINTS" id="PR00463">
    <property type="entry name" value="EP450I"/>
</dbReference>
<dbReference type="InterPro" id="IPR001128">
    <property type="entry name" value="Cyt_P450"/>
</dbReference>
<keyword evidence="8 13" id="KW-0560">Oxidoreductase</keyword>
<evidence type="ECO:0000256" key="4">
    <source>
        <dbReference type="ARBA" id="ARBA00022617"/>
    </source>
</evidence>
<dbReference type="EMBL" id="JBEAFC010000004">
    <property type="protein sequence ID" value="KAL1560637.1"/>
    <property type="molecule type" value="Genomic_DNA"/>
</dbReference>
<dbReference type="GO" id="GO:0046872">
    <property type="term" value="F:metal ion binding"/>
    <property type="evidence" value="ECO:0007669"/>
    <property type="project" value="UniProtKB-KW"/>
</dbReference>
<dbReference type="SUPFAM" id="SSF48264">
    <property type="entry name" value="Cytochrome P450"/>
    <property type="match status" value="1"/>
</dbReference>
<name>A0ABD1HWS7_SALDI</name>
<evidence type="ECO:0000256" key="2">
    <source>
        <dbReference type="ARBA" id="ARBA00004167"/>
    </source>
</evidence>
<keyword evidence="11" id="KW-0472">Membrane</keyword>
<dbReference type="InterPro" id="IPR002401">
    <property type="entry name" value="Cyt_P450_E_grp-I"/>
</dbReference>
<dbReference type="CDD" id="cd11073">
    <property type="entry name" value="CYP76-like"/>
    <property type="match status" value="1"/>
</dbReference>
<keyword evidence="10 13" id="KW-0503">Monooxygenase</keyword>
<feature type="binding site" description="axial binding residue" evidence="12">
    <location>
        <position position="448"/>
    </location>
    <ligand>
        <name>heme</name>
        <dbReference type="ChEBI" id="CHEBI:30413"/>
    </ligand>
    <ligandPart>
        <name>Fe</name>
        <dbReference type="ChEBI" id="CHEBI:18248"/>
    </ligandPart>
</feature>
<keyword evidence="5" id="KW-0812">Transmembrane</keyword>
<organism evidence="14 15">
    <name type="scientific">Salvia divinorum</name>
    <name type="common">Maria pastora</name>
    <name type="synonym">Diviner's sage</name>
    <dbReference type="NCBI Taxonomy" id="28513"/>
    <lineage>
        <taxon>Eukaryota</taxon>
        <taxon>Viridiplantae</taxon>
        <taxon>Streptophyta</taxon>
        <taxon>Embryophyta</taxon>
        <taxon>Tracheophyta</taxon>
        <taxon>Spermatophyta</taxon>
        <taxon>Magnoliopsida</taxon>
        <taxon>eudicotyledons</taxon>
        <taxon>Gunneridae</taxon>
        <taxon>Pentapetalae</taxon>
        <taxon>asterids</taxon>
        <taxon>lamiids</taxon>
        <taxon>Lamiales</taxon>
        <taxon>Lamiaceae</taxon>
        <taxon>Nepetoideae</taxon>
        <taxon>Mentheae</taxon>
        <taxon>Salviinae</taxon>
        <taxon>Salvia</taxon>
        <taxon>Salvia subgen. Calosphace</taxon>
    </lineage>
</organism>
<comment type="subcellular location">
    <subcellularLocation>
        <location evidence="2">Membrane</location>
        <topology evidence="2">Single-pass membrane protein</topology>
    </subcellularLocation>
</comment>
<accession>A0ABD1HWS7</accession>
<dbReference type="AlphaFoldDB" id="A0ABD1HWS7"/>
<evidence type="ECO:0000256" key="11">
    <source>
        <dbReference type="ARBA" id="ARBA00023136"/>
    </source>
</evidence>
<dbReference type="Pfam" id="PF00067">
    <property type="entry name" value="p450"/>
    <property type="match status" value="1"/>
</dbReference>
<dbReference type="FunFam" id="1.10.630.10:FF:000007">
    <property type="entry name" value="Cytochrome P450 76C4"/>
    <property type="match status" value="1"/>
</dbReference>
<proteinExistence type="inferred from homology"/>
<dbReference type="PROSITE" id="PS00086">
    <property type="entry name" value="CYTOCHROME_P450"/>
    <property type="match status" value="1"/>
</dbReference>
<comment type="caution">
    <text evidence="14">The sequence shown here is derived from an EMBL/GenBank/DDBJ whole genome shotgun (WGS) entry which is preliminary data.</text>
</comment>
<keyword evidence="4 12" id="KW-0349">Heme</keyword>
<dbReference type="GO" id="GO:0016114">
    <property type="term" value="P:terpenoid biosynthetic process"/>
    <property type="evidence" value="ECO:0007669"/>
    <property type="project" value="UniProtKB-ARBA"/>
</dbReference>
<dbReference type="InterPro" id="IPR017972">
    <property type="entry name" value="Cyt_P450_CS"/>
</dbReference>
<gene>
    <name evidence="14" type="ORF">AAHA92_10826</name>
</gene>
<keyword evidence="9 12" id="KW-0408">Iron</keyword>
<dbReference type="InterPro" id="IPR036396">
    <property type="entry name" value="Cyt_P450_sf"/>
</dbReference>
<keyword evidence="7" id="KW-1133">Transmembrane helix</keyword>
<evidence type="ECO:0000256" key="12">
    <source>
        <dbReference type="PIRSR" id="PIRSR602401-1"/>
    </source>
</evidence>
<dbReference type="GO" id="GO:0016020">
    <property type="term" value="C:membrane"/>
    <property type="evidence" value="ECO:0007669"/>
    <property type="project" value="UniProtKB-SubCell"/>
</dbReference>
<keyword evidence="6 12" id="KW-0479">Metal-binding</keyword>
<dbReference type="PRINTS" id="PR00385">
    <property type="entry name" value="P450"/>
</dbReference>
<evidence type="ECO:0000256" key="3">
    <source>
        <dbReference type="ARBA" id="ARBA00010617"/>
    </source>
</evidence>
<evidence type="ECO:0000256" key="10">
    <source>
        <dbReference type="ARBA" id="ARBA00023033"/>
    </source>
</evidence>
<dbReference type="PANTHER" id="PTHR47950:SF14">
    <property type="entry name" value="CYTOCHROME P450 76A2-LIKE ISOFORM X1"/>
    <property type="match status" value="1"/>
</dbReference>
<evidence type="ECO:0000256" key="9">
    <source>
        <dbReference type="ARBA" id="ARBA00023004"/>
    </source>
</evidence>
<protein>
    <submittedName>
        <fullName evidence="14">Cytochrome P450 76A2-like</fullName>
    </submittedName>
</protein>
<evidence type="ECO:0000256" key="8">
    <source>
        <dbReference type="ARBA" id="ARBA00023002"/>
    </source>
</evidence>
<dbReference type="GO" id="GO:0016712">
    <property type="term" value="F:oxidoreductase activity, acting on paired donors, with incorporation or reduction of molecular oxygen, reduced flavin or flavoprotein as one donor, and incorporation of one atom of oxygen"/>
    <property type="evidence" value="ECO:0007669"/>
    <property type="project" value="UniProtKB-ARBA"/>
</dbReference>
<sequence length="507" mass="57582">MDWIYTLVVCCVALLAPAVLLFRRRHRSGSSASRLPPGPRGWPVFGNMFDLGLMPHKTIAGLRSVYGPVVWLRIGSINTMVVQTAEAAAVLFKNHDASFAERTIVEVMRAHGFDRAALSLAPYGPYWRAMKRMMTAEMLGQRRIGETEAIRRRCVTDMVEWIGNATGAGQTCNRVHVARFVFLASFNMLANLMLSRDLVSPEAAEGSEFHAAMLELMNCSGTPNIVDLFPCLRRLDPQGLRRKIDRGMEKTLKIVAGFVEKRRREMKSSPSSRKDFLEVLLEYRGNSDDECDQISDHQLHIIIMEVFLAGSETTSSTIEWAMMELLRHPAVMAAAKEELRRVVGEGSRFEEAQIDDLPYLQAVIKETLRLHPPIPFLVPRRAIREVEFMSYRIPENTQVFVNAWAIGRDPRCWEEAAEFKPERFLESRRDYKGQSFELIPFGAGRRICAGIPLAHRMLNLVLGSLVHEFEWEVDDIGAKEMMDERERMGVTVRKLVPLMAIARRCST</sequence>
<reference evidence="14 15" key="1">
    <citation type="submission" date="2024-06" db="EMBL/GenBank/DDBJ databases">
        <title>A chromosome level genome sequence of Diviner's sage (Salvia divinorum).</title>
        <authorList>
            <person name="Ford S.A."/>
            <person name="Ro D.-K."/>
            <person name="Ness R.W."/>
            <person name="Phillips M.A."/>
        </authorList>
    </citation>
    <scope>NUCLEOTIDE SEQUENCE [LARGE SCALE GENOMIC DNA]</scope>
    <source>
        <strain evidence="14">SAF-2024a</strain>
        <tissue evidence="14">Leaf</tissue>
    </source>
</reference>
<dbReference type="Proteomes" id="UP001567538">
    <property type="component" value="Unassembled WGS sequence"/>
</dbReference>
<evidence type="ECO:0000313" key="14">
    <source>
        <dbReference type="EMBL" id="KAL1560637.1"/>
    </source>
</evidence>
<evidence type="ECO:0000313" key="15">
    <source>
        <dbReference type="Proteomes" id="UP001567538"/>
    </source>
</evidence>
<comment type="cofactor">
    <cofactor evidence="1 12">
        <name>heme</name>
        <dbReference type="ChEBI" id="CHEBI:30413"/>
    </cofactor>
</comment>
<evidence type="ECO:0000256" key="5">
    <source>
        <dbReference type="ARBA" id="ARBA00022692"/>
    </source>
</evidence>
<comment type="similarity">
    <text evidence="3 13">Belongs to the cytochrome P450 family.</text>
</comment>